<evidence type="ECO:0000259" key="1">
    <source>
        <dbReference type="Pfam" id="PF11074"/>
    </source>
</evidence>
<protein>
    <recommendedName>
        <fullName evidence="1">DUF2779 domain-containing protein</fullName>
    </recommendedName>
</protein>
<dbReference type="Gene3D" id="3.90.320.10">
    <property type="match status" value="1"/>
</dbReference>
<dbReference type="RefSeq" id="WP_096410036.1">
    <property type="nucleotide sequence ID" value="NZ_AP017372.2"/>
</dbReference>
<accession>A0A125T2S5</accession>
<gene>
    <name evidence="2" type="ORF">HH1059_20150</name>
</gene>
<evidence type="ECO:0000313" key="3">
    <source>
        <dbReference type="Proteomes" id="UP000218890"/>
    </source>
</evidence>
<evidence type="ECO:0000313" key="2">
    <source>
        <dbReference type="EMBL" id="BAU58720.1"/>
    </source>
</evidence>
<organism evidence="2 3">
    <name type="scientific">Halorhodospira halochloris</name>
    <name type="common">Ectothiorhodospira halochloris</name>
    <dbReference type="NCBI Taxonomy" id="1052"/>
    <lineage>
        <taxon>Bacteria</taxon>
        <taxon>Pseudomonadati</taxon>
        <taxon>Pseudomonadota</taxon>
        <taxon>Gammaproteobacteria</taxon>
        <taxon>Chromatiales</taxon>
        <taxon>Ectothiorhodospiraceae</taxon>
        <taxon>Halorhodospira</taxon>
    </lineage>
</organism>
<dbReference type="AlphaFoldDB" id="A0A125T2S5"/>
<name>A0A125T2S5_HALHR</name>
<dbReference type="EMBL" id="AP017372">
    <property type="protein sequence ID" value="BAU58720.1"/>
    <property type="molecule type" value="Genomic_DNA"/>
</dbReference>
<reference evidence="2" key="1">
    <citation type="submission" date="2016-02" db="EMBL/GenBank/DDBJ databases">
        <title>Halorhodospira halochloris DSM-1059 complete genome, version 2.</title>
        <authorList>
            <person name="Tsukatani Y."/>
        </authorList>
    </citation>
    <scope>NUCLEOTIDE SEQUENCE</scope>
    <source>
        <strain evidence="2">DSM 1059</strain>
    </source>
</reference>
<feature type="domain" description="DUF2779" evidence="1">
    <location>
        <begin position="308"/>
        <end position="431"/>
    </location>
</feature>
<proteinExistence type="predicted"/>
<dbReference type="Pfam" id="PF11074">
    <property type="entry name" value="DUF2779"/>
    <property type="match status" value="1"/>
</dbReference>
<dbReference type="InterPro" id="IPR011604">
    <property type="entry name" value="PDDEXK-like_dom_sf"/>
</dbReference>
<sequence length="501" mass="56489">MTIDLTQKASTAPRLSKSRFIAGWQCPLRLWYAVHHPELAPPPDDRQQAIFDRGHKIGELAQQRYLGGRLVAADFRHIEAAIDETNALMAKPEVPVLYEPAILHRNVLTRVDILARFASGWDIIEVKSSTRAKEVFRVDLAVQYWILRGAGVPIDRAGLLLLNRDYVYPGGEYDLQSLFRFEELTEQCQARQGWVEEQVERFQAIVAGASPPAIEPGEQCTTPYTCPFTSHCWRDREQAANPITLLPNLASSRVASLREKGIEAIEDLPPDYRLTDVQQRVRQATLSGLSWQSSGLKAALEKVSWPLFYLDFEAAMMALPPYAGMRPYDPVPFQYSCHIQRRPYGSLEHQEFLATEDGDPRTLLAESLLDTLGDSGSIIVYSGYEQATINRLAQALPDQAGRLRALIPRLVDLLAIVRNHYYHPDFRGSFSIKKVLPALVEGMDYLDMEVADGEAAGRAWQQMLASEDTAEQERLAAALRAYCRQDSLAMYRLREALMELT</sequence>
<dbReference type="KEGG" id="hhk:HH1059_20150"/>
<dbReference type="Proteomes" id="UP000218890">
    <property type="component" value="Chromosome"/>
</dbReference>
<dbReference type="InterPro" id="IPR021301">
    <property type="entry name" value="DUF2779"/>
</dbReference>
<keyword evidence="3" id="KW-1185">Reference proteome</keyword>
<dbReference type="OrthoDB" id="9783873at2"/>